<comment type="caution">
    <text evidence="2">The sequence shown here is derived from an EMBL/GenBank/DDBJ whole genome shotgun (WGS) entry which is preliminary data.</text>
</comment>
<dbReference type="EMBL" id="DSYZ01000050">
    <property type="protein sequence ID" value="HGT82509.1"/>
    <property type="molecule type" value="Genomic_DNA"/>
</dbReference>
<feature type="transmembrane region" description="Helical" evidence="1">
    <location>
        <begin position="6"/>
        <end position="31"/>
    </location>
</feature>
<protein>
    <submittedName>
        <fullName evidence="2">Uncharacterized protein</fullName>
    </submittedName>
</protein>
<accession>A0A7J3M142</accession>
<keyword evidence="1" id="KW-0812">Transmembrane</keyword>
<organism evidence="2">
    <name type="scientific">Archaeoglobus fulgidus</name>
    <dbReference type="NCBI Taxonomy" id="2234"/>
    <lineage>
        <taxon>Archaea</taxon>
        <taxon>Methanobacteriati</taxon>
        <taxon>Methanobacteriota</taxon>
        <taxon>Archaeoglobi</taxon>
        <taxon>Archaeoglobales</taxon>
        <taxon>Archaeoglobaceae</taxon>
        <taxon>Archaeoglobus</taxon>
    </lineage>
</organism>
<proteinExistence type="predicted"/>
<gene>
    <name evidence="2" type="ORF">ENT52_02120</name>
</gene>
<keyword evidence="1" id="KW-0472">Membrane</keyword>
<evidence type="ECO:0000313" key="2">
    <source>
        <dbReference type="EMBL" id="HGT82509.1"/>
    </source>
</evidence>
<sequence length="206" mass="24126">MEKVKFTVLVTVAVVIFFLPLLTVYCISFLFENFTGKERYSNFLLVYVRSYEPFNNVSVFIPTVMLGSEELKPLQNFEVIEVDNRTYLKILLDKPIAEMSFLYKENRSVLVYFSDLVVNFPKKRIENLSEYKIGEGEYINVQINFTNASNVEFMLHLSYLENRYLDLLGYRIYLVTGHNDVGWCGTGFVRINESEKNIWLKIPVNC</sequence>
<keyword evidence="1" id="KW-1133">Transmembrane helix</keyword>
<dbReference type="AlphaFoldDB" id="A0A7J3M142"/>
<evidence type="ECO:0000256" key="1">
    <source>
        <dbReference type="SAM" id="Phobius"/>
    </source>
</evidence>
<name>A0A7J3M142_ARCFL</name>
<reference evidence="2" key="1">
    <citation type="journal article" date="2020" name="mSystems">
        <title>Genome- and Community-Level Interaction Insights into Carbon Utilization and Element Cycling Functions of Hydrothermarchaeota in Hydrothermal Sediment.</title>
        <authorList>
            <person name="Zhou Z."/>
            <person name="Liu Y."/>
            <person name="Xu W."/>
            <person name="Pan J."/>
            <person name="Luo Z.H."/>
            <person name="Li M."/>
        </authorList>
    </citation>
    <scope>NUCLEOTIDE SEQUENCE [LARGE SCALE GENOMIC DNA]</scope>
    <source>
        <strain evidence="2">SpSt-587</strain>
    </source>
</reference>